<dbReference type="EMBL" id="CP053418">
    <property type="protein sequence ID" value="QJW85425.1"/>
    <property type="molecule type" value="Genomic_DNA"/>
</dbReference>
<keyword evidence="2" id="KW-1185">Reference proteome</keyword>
<accession>A0ABX6P5Q2</accession>
<name>A0ABX6P5Q2_9BURK</name>
<gene>
    <name evidence="1" type="ORF">HK414_25040</name>
</gene>
<proteinExistence type="predicted"/>
<organism evidence="1 2">
    <name type="scientific">Ramlibacter terrae</name>
    <dbReference type="NCBI Taxonomy" id="2732511"/>
    <lineage>
        <taxon>Bacteria</taxon>
        <taxon>Pseudomonadati</taxon>
        <taxon>Pseudomonadota</taxon>
        <taxon>Betaproteobacteria</taxon>
        <taxon>Burkholderiales</taxon>
        <taxon>Comamonadaceae</taxon>
        <taxon>Ramlibacter</taxon>
    </lineage>
</organism>
<sequence>MEALRTLTRQPEPAQWAKAFWPMVAVAVAAMLDQSTRGPSVTTLLLTAAFG</sequence>
<evidence type="ECO:0000313" key="1">
    <source>
        <dbReference type="EMBL" id="QJW85425.1"/>
    </source>
</evidence>
<protein>
    <submittedName>
        <fullName evidence="1">Uncharacterized protein</fullName>
    </submittedName>
</protein>
<reference evidence="1 2" key="1">
    <citation type="submission" date="2020-05" db="EMBL/GenBank/DDBJ databases">
        <title>Ramlibacter rhizophilus sp. nov., isolated from rhizosphere soil of national flower Mugunghwa from South Korea.</title>
        <authorList>
            <person name="Zheng-Fei Y."/>
            <person name="Huan T."/>
        </authorList>
    </citation>
    <scope>NUCLEOTIDE SEQUENCE [LARGE SCALE GENOMIC DNA]</scope>
    <source>
        <strain evidence="1 2">H242</strain>
    </source>
</reference>
<dbReference type="Proteomes" id="UP000500826">
    <property type="component" value="Chromosome"/>
</dbReference>
<evidence type="ECO:0000313" key="2">
    <source>
        <dbReference type="Proteomes" id="UP000500826"/>
    </source>
</evidence>